<comment type="caution">
    <text evidence="1">The sequence shown here is derived from an EMBL/GenBank/DDBJ whole genome shotgun (WGS) entry which is preliminary data.</text>
</comment>
<sequence>MGVIVIEIRIARTRGTPNISHKNITDSRFGAHHVKSKAMSTIKKTITIIGIKNSSGSTVIPRI</sequence>
<accession>X1CIE6</accession>
<proteinExistence type="predicted"/>
<protein>
    <submittedName>
        <fullName evidence="1">Uncharacterized protein</fullName>
    </submittedName>
</protein>
<gene>
    <name evidence="1" type="ORF">S01H4_43074</name>
</gene>
<name>X1CIE6_9ZZZZ</name>
<organism evidence="1">
    <name type="scientific">marine sediment metagenome</name>
    <dbReference type="NCBI Taxonomy" id="412755"/>
    <lineage>
        <taxon>unclassified sequences</taxon>
        <taxon>metagenomes</taxon>
        <taxon>ecological metagenomes</taxon>
    </lineage>
</organism>
<dbReference type="EMBL" id="BART01023724">
    <property type="protein sequence ID" value="GAG95988.1"/>
    <property type="molecule type" value="Genomic_DNA"/>
</dbReference>
<evidence type="ECO:0000313" key="1">
    <source>
        <dbReference type="EMBL" id="GAG95988.1"/>
    </source>
</evidence>
<dbReference type="AlphaFoldDB" id="X1CIE6"/>
<reference evidence="1" key="1">
    <citation type="journal article" date="2014" name="Front. Microbiol.">
        <title>High frequency of phylogenetically diverse reductive dehalogenase-homologous genes in deep subseafloor sedimentary metagenomes.</title>
        <authorList>
            <person name="Kawai M."/>
            <person name="Futagami T."/>
            <person name="Toyoda A."/>
            <person name="Takaki Y."/>
            <person name="Nishi S."/>
            <person name="Hori S."/>
            <person name="Arai W."/>
            <person name="Tsubouchi T."/>
            <person name="Morono Y."/>
            <person name="Uchiyama I."/>
            <person name="Ito T."/>
            <person name="Fujiyama A."/>
            <person name="Inagaki F."/>
            <person name="Takami H."/>
        </authorList>
    </citation>
    <scope>NUCLEOTIDE SEQUENCE</scope>
    <source>
        <strain evidence="1">Expedition CK06-06</strain>
    </source>
</reference>